<protein>
    <submittedName>
        <fullName evidence="2">Uncharacterized protein</fullName>
    </submittedName>
</protein>
<comment type="caution">
    <text evidence="2">The sequence shown here is derived from an EMBL/GenBank/DDBJ whole genome shotgun (WGS) entry which is preliminary data.</text>
</comment>
<evidence type="ECO:0000256" key="1">
    <source>
        <dbReference type="SAM" id="MobiDB-lite"/>
    </source>
</evidence>
<feature type="region of interest" description="Disordered" evidence="1">
    <location>
        <begin position="51"/>
        <end position="87"/>
    </location>
</feature>
<keyword evidence="3" id="KW-1185">Reference proteome</keyword>
<name>A0AA39GP86_SARSR</name>
<feature type="region of interest" description="Disordered" evidence="1">
    <location>
        <begin position="1"/>
        <end position="25"/>
    </location>
</feature>
<accession>A0AA39GP86</accession>
<feature type="compositionally biased region" description="Polar residues" evidence="1">
    <location>
        <begin position="51"/>
        <end position="65"/>
    </location>
</feature>
<feature type="compositionally biased region" description="Polar residues" evidence="1">
    <location>
        <begin position="1"/>
        <end position="10"/>
    </location>
</feature>
<organism evidence="2 3">
    <name type="scientific">Sarocladium strictum</name>
    <name type="common">Black bundle disease fungus</name>
    <name type="synonym">Acremonium strictum</name>
    <dbReference type="NCBI Taxonomy" id="5046"/>
    <lineage>
        <taxon>Eukaryota</taxon>
        <taxon>Fungi</taxon>
        <taxon>Dikarya</taxon>
        <taxon>Ascomycota</taxon>
        <taxon>Pezizomycotina</taxon>
        <taxon>Sordariomycetes</taxon>
        <taxon>Hypocreomycetidae</taxon>
        <taxon>Hypocreales</taxon>
        <taxon>Sarocladiaceae</taxon>
        <taxon>Sarocladium</taxon>
    </lineage>
</organism>
<evidence type="ECO:0000313" key="3">
    <source>
        <dbReference type="Proteomes" id="UP001175261"/>
    </source>
</evidence>
<dbReference type="EMBL" id="JAPDFR010000001">
    <property type="protein sequence ID" value="KAK0390626.1"/>
    <property type="molecule type" value="Genomic_DNA"/>
</dbReference>
<gene>
    <name evidence="2" type="ORF">NLU13_0130</name>
</gene>
<sequence length="355" mass="38799">MSSAMQTVSSKPEALHHGNSATEASSILTRPDSLFSDSVSCRDGFSDITSTYTLDTASPPTTPSGGQPRLSGRGPRCPRHGSSATDTCSCLVSPDLKQEPGTGTIKSLSSIPEHRPTTIRFRSVADPLTVLPPSSWRLYNELSENETAHVQLAGELSSLRLHQGCELMPGTAKCTHRPDSDVTFASGVLRQVRSVVNKFYFCGDGSGPVPNYGMDAPTQITSRNVVVFFQKTSPADRGDHERSQKRTCGWATMWREHIRAIMARGGQVEPCPPVPVIEVREGGTFYLTFIVDTGDEAFALEETIVIGDTNSMQGLCRLRNASVYLNSWKKDVYLPWSKGITERARVVVKTEELEM</sequence>
<dbReference type="AlphaFoldDB" id="A0AA39GP86"/>
<reference evidence="2" key="1">
    <citation type="submission" date="2022-10" db="EMBL/GenBank/DDBJ databases">
        <title>Determination and structural analysis of whole genome sequence of Sarocladium strictum F4-1.</title>
        <authorList>
            <person name="Hu L."/>
            <person name="Jiang Y."/>
        </authorList>
    </citation>
    <scope>NUCLEOTIDE SEQUENCE</scope>
    <source>
        <strain evidence="2">F4-1</strain>
    </source>
</reference>
<evidence type="ECO:0000313" key="2">
    <source>
        <dbReference type="EMBL" id="KAK0390626.1"/>
    </source>
</evidence>
<proteinExistence type="predicted"/>
<dbReference type="Proteomes" id="UP001175261">
    <property type="component" value="Unassembled WGS sequence"/>
</dbReference>